<evidence type="ECO:0000259" key="3">
    <source>
        <dbReference type="Pfam" id="PF02581"/>
    </source>
</evidence>
<dbReference type="EMBL" id="JBBMFC010000004">
    <property type="protein sequence ID" value="MEQ2577873.1"/>
    <property type="molecule type" value="Genomic_DNA"/>
</dbReference>
<evidence type="ECO:0000256" key="2">
    <source>
        <dbReference type="ARBA" id="ARBA00022977"/>
    </source>
</evidence>
<dbReference type="Proteomes" id="UP001470288">
    <property type="component" value="Unassembled WGS sequence"/>
</dbReference>
<dbReference type="Gene3D" id="3.20.20.70">
    <property type="entry name" value="Aldolase class I"/>
    <property type="match status" value="1"/>
</dbReference>
<evidence type="ECO:0000313" key="5">
    <source>
        <dbReference type="Proteomes" id="UP001470288"/>
    </source>
</evidence>
<evidence type="ECO:0000256" key="1">
    <source>
        <dbReference type="ARBA" id="ARBA00004948"/>
    </source>
</evidence>
<comment type="caution">
    <text evidence="4">The sequence shown here is derived from an EMBL/GenBank/DDBJ whole genome shotgun (WGS) entry which is preliminary data.</text>
</comment>
<gene>
    <name evidence="4" type="ORF">WMO62_03325</name>
</gene>
<accession>A0ABV1HYX5</accession>
<proteinExistence type="predicted"/>
<dbReference type="SUPFAM" id="SSF51391">
    <property type="entry name" value="Thiamin phosphate synthase"/>
    <property type="match status" value="1"/>
</dbReference>
<reference evidence="4 5" key="1">
    <citation type="submission" date="2024-03" db="EMBL/GenBank/DDBJ databases">
        <title>Human intestinal bacterial collection.</title>
        <authorList>
            <person name="Pauvert C."/>
            <person name="Hitch T.C.A."/>
            <person name="Clavel T."/>
        </authorList>
    </citation>
    <scope>NUCLEOTIDE SEQUENCE [LARGE SCALE GENOMIC DNA]</scope>
    <source>
        <strain evidence="4 5">CLA-AA-H78B</strain>
    </source>
</reference>
<evidence type="ECO:0000313" key="4">
    <source>
        <dbReference type="EMBL" id="MEQ2577873.1"/>
    </source>
</evidence>
<protein>
    <submittedName>
        <fullName evidence="4">Thiamine phosphate synthase</fullName>
    </submittedName>
</protein>
<keyword evidence="2" id="KW-0784">Thiamine biosynthesis</keyword>
<comment type="pathway">
    <text evidence="1">Cofactor biosynthesis; thiamine diphosphate biosynthesis.</text>
</comment>
<dbReference type="InterPro" id="IPR022998">
    <property type="entry name" value="ThiamineP_synth_TenI"/>
</dbReference>
<dbReference type="PANTHER" id="PTHR20857">
    <property type="entry name" value="THIAMINE-PHOSPHATE PYROPHOSPHORYLASE"/>
    <property type="match status" value="1"/>
</dbReference>
<keyword evidence="5" id="KW-1185">Reference proteome</keyword>
<dbReference type="InterPro" id="IPR036206">
    <property type="entry name" value="ThiamineP_synth_sf"/>
</dbReference>
<sequence>MYNPYEHAIVITNRTLVQGSFLEQMEKVVCLHPQGVILRERDLSDEEYEALAEKVLGICAREKVSCFLHSRISIARRLGCTDIHLSIPYVQSMSETEREELRRSFAQVSISCHSMEDMELAVQAGASQIILGTIFETDCKKGLQGKGVEFVRQICARCPVPVYAIGGMNLERISLVRQAGAAGGCMMSGFMKL</sequence>
<organism evidence="4 5">
    <name type="scientific">Hominiventricola aquisgranensis</name>
    <dbReference type="NCBI Taxonomy" id="3133164"/>
    <lineage>
        <taxon>Bacteria</taxon>
        <taxon>Bacillati</taxon>
        <taxon>Bacillota</taxon>
        <taxon>Clostridia</taxon>
        <taxon>Lachnospirales</taxon>
        <taxon>Lachnospiraceae</taxon>
        <taxon>Hominiventricola</taxon>
    </lineage>
</organism>
<name>A0ABV1HYX5_9FIRM</name>
<dbReference type="CDD" id="cd00564">
    <property type="entry name" value="TMP_TenI"/>
    <property type="match status" value="1"/>
</dbReference>
<feature type="domain" description="Thiamine phosphate synthase/TenI" evidence="3">
    <location>
        <begin position="10"/>
        <end position="189"/>
    </location>
</feature>
<dbReference type="InterPro" id="IPR013785">
    <property type="entry name" value="Aldolase_TIM"/>
</dbReference>
<dbReference type="Pfam" id="PF02581">
    <property type="entry name" value="TMP-TENI"/>
    <property type="match status" value="1"/>
</dbReference>
<dbReference type="PANTHER" id="PTHR20857:SF15">
    <property type="entry name" value="THIAMINE-PHOSPHATE SYNTHASE"/>
    <property type="match status" value="1"/>
</dbReference>